<proteinExistence type="predicted"/>
<comment type="caution">
    <text evidence="1">The sequence shown here is derived from an EMBL/GenBank/DDBJ whole genome shotgun (WGS) entry which is preliminary data.</text>
</comment>
<dbReference type="Proteomes" id="UP000179129">
    <property type="component" value="Unassembled WGS sequence"/>
</dbReference>
<dbReference type="STRING" id="1817867.A3F83_10595"/>
<name>A0A1F5YQ77_9BACT</name>
<dbReference type="AlphaFoldDB" id="A0A1F5YQ77"/>
<evidence type="ECO:0000313" key="1">
    <source>
        <dbReference type="EMBL" id="OGG02351.1"/>
    </source>
</evidence>
<organism evidence="1 2">
    <name type="scientific">Candidatus Glassbacteria bacterium RIFCSPLOWO2_12_FULL_58_11</name>
    <dbReference type="NCBI Taxonomy" id="1817867"/>
    <lineage>
        <taxon>Bacteria</taxon>
        <taxon>Candidatus Glassiibacteriota</taxon>
    </lineage>
</organism>
<protein>
    <submittedName>
        <fullName evidence="1">Uncharacterized protein</fullName>
    </submittedName>
</protein>
<accession>A0A1F5YQ77</accession>
<dbReference type="EMBL" id="MFIX01000186">
    <property type="protein sequence ID" value="OGG02351.1"/>
    <property type="molecule type" value="Genomic_DNA"/>
</dbReference>
<evidence type="ECO:0000313" key="2">
    <source>
        <dbReference type="Proteomes" id="UP000179129"/>
    </source>
</evidence>
<reference evidence="1 2" key="1">
    <citation type="journal article" date="2016" name="Nat. Commun.">
        <title>Thousands of microbial genomes shed light on interconnected biogeochemical processes in an aquifer system.</title>
        <authorList>
            <person name="Anantharaman K."/>
            <person name="Brown C.T."/>
            <person name="Hug L.A."/>
            <person name="Sharon I."/>
            <person name="Castelle C.J."/>
            <person name="Probst A.J."/>
            <person name="Thomas B.C."/>
            <person name="Singh A."/>
            <person name="Wilkins M.J."/>
            <person name="Karaoz U."/>
            <person name="Brodie E.L."/>
            <person name="Williams K.H."/>
            <person name="Hubbard S.S."/>
            <person name="Banfield J.F."/>
        </authorList>
    </citation>
    <scope>NUCLEOTIDE SEQUENCE [LARGE SCALE GENOMIC DNA]</scope>
</reference>
<gene>
    <name evidence="1" type="ORF">A3F83_10595</name>
</gene>
<sequence length="81" mass="9111">MARTTGRFGEWPRENWFIPIFGVAERFIYISGQSLTLMTRGAAKPFRLMVHSGVRGKGLRSIFQSGFVYAEMAGCTAVDYL</sequence>